<dbReference type="FunFam" id="3.40.50.300:FF:000886">
    <property type="entry name" value="Putative GTP-binding protein 6"/>
    <property type="match status" value="1"/>
</dbReference>
<feature type="region of interest" description="Disordered" evidence="7">
    <location>
        <begin position="1"/>
        <end position="207"/>
    </location>
</feature>
<dbReference type="Bgee" id="ENSECAG00000032734">
    <property type="expression patterns" value="Expressed in prefrontal cortex and 23 other cell types or tissues"/>
</dbReference>
<feature type="compositionally biased region" description="Gly residues" evidence="7">
    <location>
        <begin position="256"/>
        <end position="269"/>
    </location>
</feature>
<dbReference type="FunFam" id="3.40.50.11060:FF:000002">
    <property type="entry name" value="GTP binding protein 6 (putative)"/>
    <property type="match status" value="1"/>
</dbReference>
<dbReference type="PANTHER" id="PTHR10229">
    <property type="entry name" value="GTP-BINDING PROTEIN HFLX"/>
    <property type="match status" value="1"/>
</dbReference>
<reference evidence="9" key="2">
    <citation type="submission" date="2025-08" db="UniProtKB">
        <authorList>
            <consortium name="Ensembl"/>
        </authorList>
    </citation>
    <scope>IDENTIFICATION</scope>
    <source>
        <strain evidence="9">Thoroughbred</strain>
    </source>
</reference>
<keyword evidence="4" id="KW-0342">GTP-binding</keyword>
<dbReference type="AlphaFoldDB" id="A0A3Q2H3J2"/>
<evidence type="ECO:0000256" key="2">
    <source>
        <dbReference type="ARBA" id="ARBA00022741"/>
    </source>
</evidence>
<dbReference type="InterPro" id="IPR006073">
    <property type="entry name" value="GTP-bd"/>
</dbReference>
<evidence type="ECO:0000313" key="9">
    <source>
        <dbReference type="Ensembl" id="ENSECAP00000027793.2"/>
    </source>
</evidence>
<dbReference type="GO" id="GO:0005525">
    <property type="term" value="F:GTP binding"/>
    <property type="evidence" value="ECO:0007669"/>
    <property type="project" value="UniProtKB-KW"/>
</dbReference>
<evidence type="ECO:0000313" key="10">
    <source>
        <dbReference type="Proteomes" id="UP000002281"/>
    </source>
</evidence>
<proteinExistence type="predicted"/>
<feature type="compositionally biased region" description="Low complexity" evidence="7">
    <location>
        <begin position="142"/>
        <end position="159"/>
    </location>
</feature>
<keyword evidence="3" id="KW-0460">Magnesium</keyword>
<feature type="domain" description="Hflx-type G" evidence="8">
    <location>
        <begin position="512"/>
        <end position="675"/>
    </location>
</feature>
<dbReference type="InterPro" id="IPR042108">
    <property type="entry name" value="GTPase_HflX_N_sf"/>
</dbReference>
<dbReference type="PROSITE" id="PS51705">
    <property type="entry name" value="G_HFLX"/>
    <property type="match status" value="1"/>
</dbReference>
<dbReference type="GO" id="GO:0005737">
    <property type="term" value="C:cytoplasm"/>
    <property type="evidence" value="ECO:0000318"/>
    <property type="project" value="GO_Central"/>
</dbReference>
<gene>
    <name evidence="9" type="primary">GTPBP6</name>
</gene>
<dbReference type="GO" id="GO:0043022">
    <property type="term" value="F:ribosome binding"/>
    <property type="evidence" value="ECO:0000318"/>
    <property type="project" value="GO_Central"/>
</dbReference>
<evidence type="ECO:0000256" key="5">
    <source>
        <dbReference type="ARBA" id="ARBA00070394"/>
    </source>
</evidence>
<dbReference type="Ensembl" id="ENSECAT00000037725.2">
    <property type="protein sequence ID" value="ENSECAP00000027793.2"/>
    <property type="gene ID" value="ENSECAG00000032734.3"/>
</dbReference>
<dbReference type="InterPro" id="IPR025121">
    <property type="entry name" value="GTPase_HflX_N"/>
</dbReference>
<evidence type="ECO:0000256" key="1">
    <source>
        <dbReference type="ARBA" id="ARBA00022723"/>
    </source>
</evidence>
<feature type="compositionally biased region" description="Acidic residues" evidence="7">
    <location>
        <begin position="281"/>
        <end position="299"/>
    </location>
</feature>
<dbReference type="PANTHER" id="PTHR10229:SF0">
    <property type="entry name" value="GTP-BINDING PROTEIN 6-RELATED"/>
    <property type="match status" value="1"/>
</dbReference>
<dbReference type="GeneTree" id="ENSGT00390000001397"/>
<dbReference type="Pfam" id="PF13167">
    <property type="entry name" value="GTP-bdg_N"/>
    <property type="match status" value="1"/>
</dbReference>
<evidence type="ECO:0000259" key="8">
    <source>
        <dbReference type="PROSITE" id="PS51705"/>
    </source>
</evidence>
<dbReference type="GO" id="GO:0046872">
    <property type="term" value="F:metal ion binding"/>
    <property type="evidence" value="ECO:0007669"/>
    <property type="project" value="UniProtKB-KW"/>
</dbReference>
<dbReference type="InterPro" id="IPR027417">
    <property type="entry name" value="P-loop_NTPase"/>
</dbReference>
<sequence length="732" mass="78601">MLDPAGSAIISQATSTSHIRTPKAGSKTPEGDCTRTHKGRIGTPGPHLHPQGRIWDPGATLGLTKAGSGTPEATLGLRWAGSGSPGAALGLTKAGSETPGPHSDRQAEFAPPGNGVGPGQAPTVRGGRGGRGRRGVGGGPQSGASSIPGAGSAASIPPQRKAPRTASGAPPPSQRTRARQSGGVDHVTPGGQWGARRGAPRPRPLRTGGHEMWALRAAVRPGAWLPRVVRGRPALRAAVPLLPCPERALAAFRPGDPGGLDGRGGGGRGPWADGRRSRAGEEEEEEPEDADEDEDEDEELLRRDPLLPAGAQRVCLVHPEVKWGPGKPQLTRAEWQVAEARALVHTLDNWSVVETMVVPTRTPDKKLVFGKGNLEQLTERIRGSPEVTAVFLNVERMSAPTQKELEAAWGVPVFDRFTVVLHIFRCNARTREARLQVALAELPVLRSSLRRDVARLDGPGRGSRYIMGSGESFVQVQQRLLKEKEMKIRRALERLRRKRQLLGRQRRRREFPVVSLVGYTNCGKTTLVKALTGDADIQPRDQLFATLDVTAHAGSLPSRMTVIYMDTIGFLSQLPHGLIESFSATLEDVAHSDLVVHVRDVSHPETELQKASVLSTLRGLRLPAALLDSVLEVHNKADLVPGYSPAGPHVAVSALLGHGLEELKARLEEAVLRATGRRVLTLRVRLAGPQLSWLHEEAAVQDVHVIPEAGAADVTVIMSHSAYGRFRKLFPQ</sequence>
<feature type="coiled-coil region" evidence="6">
    <location>
        <begin position="474"/>
        <end position="501"/>
    </location>
</feature>
<dbReference type="Gene3D" id="3.40.50.11060">
    <property type="entry name" value="GTPase HflX, N-terminal domain"/>
    <property type="match status" value="1"/>
</dbReference>
<feature type="region of interest" description="Disordered" evidence="7">
    <location>
        <begin position="252"/>
        <end position="300"/>
    </location>
</feature>
<accession>A0A3Q2H3J2</accession>
<feature type="compositionally biased region" description="Low complexity" evidence="7">
    <location>
        <begin position="80"/>
        <end position="91"/>
    </location>
</feature>
<dbReference type="NCBIfam" id="TIGR03156">
    <property type="entry name" value="GTP_HflX"/>
    <property type="match status" value="1"/>
</dbReference>
<dbReference type="Pfam" id="PF01926">
    <property type="entry name" value="MMR_HSR1"/>
    <property type="match status" value="1"/>
</dbReference>
<name>A0A3Q2H3J2_HORSE</name>
<dbReference type="InterPro" id="IPR030394">
    <property type="entry name" value="G_HFLX_dom"/>
</dbReference>
<dbReference type="Proteomes" id="UP000002281">
    <property type="component" value="Chromosome X"/>
</dbReference>
<dbReference type="SUPFAM" id="SSF52540">
    <property type="entry name" value="P-loop containing nucleoside triphosphate hydrolases"/>
    <property type="match status" value="1"/>
</dbReference>
<reference evidence="9" key="3">
    <citation type="submission" date="2025-09" db="UniProtKB">
        <authorList>
            <consortium name="Ensembl"/>
        </authorList>
    </citation>
    <scope>IDENTIFICATION</scope>
    <source>
        <strain evidence="9">Thoroughbred</strain>
    </source>
</reference>
<keyword evidence="1" id="KW-0479">Metal-binding</keyword>
<dbReference type="InterPro" id="IPR032305">
    <property type="entry name" value="GTP-bd_M"/>
</dbReference>
<feature type="compositionally biased region" description="Polar residues" evidence="7">
    <location>
        <begin position="9"/>
        <end position="19"/>
    </location>
</feature>
<evidence type="ECO:0000256" key="3">
    <source>
        <dbReference type="ARBA" id="ARBA00022842"/>
    </source>
</evidence>
<evidence type="ECO:0000256" key="6">
    <source>
        <dbReference type="SAM" id="Coils"/>
    </source>
</evidence>
<organism evidence="9 10">
    <name type="scientific">Equus caballus</name>
    <name type="common">Horse</name>
    <dbReference type="NCBI Taxonomy" id="9796"/>
    <lineage>
        <taxon>Eukaryota</taxon>
        <taxon>Metazoa</taxon>
        <taxon>Chordata</taxon>
        <taxon>Craniata</taxon>
        <taxon>Vertebrata</taxon>
        <taxon>Euteleostomi</taxon>
        <taxon>Mammalia</taxon>
        <taxon>Eutheria</taxon>
        <taxon>Laurasiatheria</taxon>
        <taxon>Perissodactyla</taxon>
        <taxon>Equidae</taxon>
        <taxon>Equus</taxon>
    </lineage>
</organism>
<keyword evidence="2" id="KW-0547">Nucleotide-binding</keyword>
<evidence type="ECO:0000256" key="4">
    <source>
        <dbReference type="ARBA" id="ARBA00023134"/>
    </source>
</evidence>
<dbReference type="Pfam" id="PF16360">
    <property type="entry name" value="GTP-bdg_M"/>
    <property type="match status" value="1"/>
</dbReference>
<keyword evidence="10" id="KW-1185">Reference proteome</keyword>
<dbReference type="InterPro" id="IPR016496">
    <property type="entry name" value="GTPase_HflX"/>
</dbReference>
<dbReference type="Gene3D" id="3.40.50.300">
    <property type="entry name" value="P-loop containing nucleotide triphosphate hydrolases"/>
    <property type="match status" value="1"/>
</dbReference>
<protein>
    <recommendedName>
        <fullName evidence="5">Putative GTP-binding protein 6</fullName>
    </recommendedName>
</protein>
<reference evidence="9 10" key="1">
    <citation type="journal article" date="2009" name="Science">
        <title>Genome sequence, comparative analysis, and population genetics of the domestic horse.</title>
        <authorList>
            <consortium name="Broad Institute Genome Sequencing Platform"/>
            <consortium name="Broad Institute Whole Genome Assembly Team"/>
            <person name="Wade C.M."/>
            <person name="Giulotto E."/>
            <person name="Sigurdsson S."/>
            <person name="Zoli M."/>
            <person name="Gnerre S."/>
            <person name="Imsland F."/>
            <person name="Lear T.L."/>
            <person name="Adelson D.L."/>
            <person name="Bailey E."/>
            <person name="Bellone R.R."/>
            <person name="Bloecker H."/>
            <person name="Distl O."/>
            <person name="Edgar R.C."/>
            <person name="Garber M."/>
            <person name="Leeb T."/>
            <person name="Mauceli E."/>
            <person name="MacLeod J.N."/>
            <person name="Penedo M.C.T."/>
            <person name="Raison J.M."/>
            <person name="Sharpe T."/>
            <person name="Vogel J."/>
            <person name="Andersson L."/>
            <person name="Antczak D.F."/>
            <person name="Biagi T."/>
            <person name="Binns M.M."/>
            <person name="Chowdhary B.P."/>
            <person name="Coleman S.J."/>
            <person name="Della Valle G."/>
            <person name="Fryc S."/>
            <person name="Guerin G."/>
            <person name="Hasegawa T."/>
            <person name="Hill E.W."/>
            <person name="Jurka J."/>
            <person name="Kiialainen A."/>
            <person name="Lindgren G."/>
            <person name="Liu J."/>
            <person name="Magnani E."/>
            <person name="Mickelson J.R."/>
            <person name="Murray J."/>
            <person name="Nergadze S.G."/>
            <person name="Onofrio R."/>
            <person name="Pedroni S."/>
            <person name="Piras M.F."/>
            <person name="Raudsepp T."/>
            <person name="Rocchi M."/>
            <person name="Roeed K.H."/>
            <person name="Ryder O.A."/>
            <person name="Searle S."/>
            <person name="Skow L."/>
            <person name="Swinburne J.E."/>
            <person name="Syvaenen A.C."/>
            <person name="Tozaki T."/>
            <person name="Valberg S.J."/>
            <person name="Vaudin M."/>
            <person name="White J.R."/>
            <person name="Zody M.C."/>
            <person name="Lander E.S."/>
            <person name="Lindblad-Toh K."/>
        </authorList>
    </citation>
    <scope>NUCLEOTIDE SEQUENCE [LARGE SCALE GENOMIC DNA]</scope>
    <source>
        <strain evidence="9 10">Thoroughbred</strain>
    </source>
</reference>
<dbReference type="CDD" id="cd01878">
    <property type="entry name" value="HflX"/>
    <property type="match status" value="1"/>
</dbReference>
<evidence type="ECO:0000256" key="7">
    <source>
        <dbReference type="SAM" id="MobiDB-lite"/>
    </source>
</evidence>
<keyword evidence="6" id="KW-0175">Coiled coil</keyword>